<feature type="domain" description="Bacteriophage Mu Gp45 N-terminal" evidence="2">
    <location>
        <begin position="18"/>
        <end position="85"/>
    </location>
</feature>
<dbReference type="PIRSF" id="PIRSF012337">
    <property type="entry name" value="gp45"/>
    <property type="match status" value="1"/>
</dbReference>
<name>A0A1N7MP64_9GAMM</name>
<dbReference type="RefSeq" id="WP_054340401.1">
    <property type="nucleotide sequence ID" value="NZ_FTOE01000006.1"/>
</dbReference>
<feature type="domain" description="Phage spike trimer" evidence="3">
    <location>
        <begin position="112"/>
        <end position="146"/>
    </location>
</feature>
<dbReference type="AlphaFoldDB" id="A0A1N7MP64"/>
<feature type="compositionally biased region" description="Polar residues" evidence="1">
    <location>
        <begin position="152"/>
        <end position="165"/>
    </location>
</feature>
<dbReference type="STRING" id="619304.SAMN05421760_106229"/>
<sequence length="165" mass="18255">MRELLRQAFRKIRRISQRALLRRVSYANKIRYLQLQVEGGQALADIEHLEPFGFTSHPLPGADVIALAFNGNGSHTVALLAGDQRYRLVIEEGEAAVYNQHGDKVHIRKDRVVEIKASVQVLIDTPEVVCSGVVKAADFITHRGASADQHTHPQTASGTTEEPNL</sequence>
<evidence type="ECO:0000313" key="5">
    <source>
        <dbReference type="Proteomes" id="UP000185999"/>
    </source>
</evidence>
<feature type="region of interest" description="Disordered" evidence="1">
    <location>
        <begin position="144"/>
        <end position="165"/>
    </location>
</feature>
<accession>A0A1N7MP64</accession>
<reference evidence="5" key="1">
    <citation type="submission" date="2017-01" db="EMBL/GenBank/DDBJ databases">
        <authorList>
            <person name="Varghese N."/>
            <person name="Submissions S."/>
        </authorList>
    </citation>
    <scope>NUCLEOTIDE SEQUENCE [LARGE SCALE GENOMIC DNA]</scope>
    <source>
        <strain evidence="5">DSM 22306</strain>
    </source>
</reference>
<dbReference type="InterPro" id="IPR040629">
    <property type="entry name" value="Phage_spike"/>
</dbReference>
<evidence type="ECO:0000313" key="4">
    <source>
        <dbReference type="EMBL" id="SIS87788.1"/>
    </source>
</evidence>
<protein>
    <submittedName>
        <fullName evidence="4">Phage baseplate assembly protein V</fullName>
    </submittedName>
</protein>
<dbReference type="InterPro" id="IPR053861">
    <property type="entry name" value="Phage_Mu_Gp45_N"/>
</dbReference>
<evidence type="ECO:0000256" key="1">
    <source>
        <dbReference type="SAM" id="MobiDB-lite"/>
    </source>
</evidence>
<dbReference type="InterPro" id="IPR014462">
    <property type="entry name" value="Phage_Mu_Gp45"/>
</dbReference>
<gene>
    <name evidence="4" type="ORF">SAMN05421760_106229</name>
</gene>
<dbReference type="Pfam" id="PF06890">
    <property type="entry name" value="Phage_Mu_Gp45"/>
    <property type="match status" value="1"/>
</dbReference>
<dbReference type="Proteomes" id="UP000185999">
    <property type="component" value="Unassembled WGS sequence"/>
</dbReference>
<evidence type="ECO:0000259" key="2">
    <source>
        <dbReference type="Pfam" id="PF06890"/>
    </source>
</evidence>
<keyword evidence="5" id="KW-1185">Reference proteome</keyword>
<proteinExistence type="predicted"/>
<organism evidence="4 5">
    <name type="scientific">Neptunomonas antarctica</name>
    <dbReference type="NCBI Taxonomy" id="619304"/>
    <lineage>
        <taxon>Bacteria</taxon>
        <taxon>Pseudomonadati</taxon>
        <taxon>Pseudomonadota</taxon>
        <taxon>Gammaproteobacteria</taxon>
        <taxon>Oceanospirillales</taxon>
        <taxon>Oceanospirillaceae</taxon>
        <taxon>Neptunomonas</taxon>
    </lineage>
</organism>
<dbReference type="OrthoDB" id="9802994at2"/>
<dbReference type="EMBL" id="FTOE01000006">
    <property type="protein sequence ID" value="SIS87788.1"/>
    <property type="molecule type" value="Genomic_DNA"/>
</dbReference>
<dbReference type="Pfam" id="PF18715">
    <property type="entry name" value="Phage_spike"/>
    <property type="match status" value="1"/>
</dbReference>
<evidence type="ECO:0000259" key="3">
    <source>
        <dbReference type="Pfam" id="PF18715"/>
    </source>
</evidence>